<organism evidence="1 2">
    <name type="scientific">Spirosoma soli</name>
    <dbReference type="NCBI Taxonomy" id="1770529"/>
    <lineage>
        <taxon>Bacteria</taxon>
        <taxon>Pseudomonadati</taxon>
        <taxon>Bacteroidota</taxon>
        <taxon>Cytophagia</taxon>
        <taxon>Cytophagales</taxon>
        <taxon>Cytophagaceae</taxon>
        <taxon>Spirosoma</taxon>
    </lineage>
</organism>
<accession>A0ABW5M4H7</accession>
<reference evidence="2" key="1">
    <citation type="journal article" date="2019" name="Int. J. Syst. Evol. Microbiol.">
        <title>The Global Catalogue of Microorganisms (GCM) 10K type strain sequencing project: providing services to taxonomists for standard genome sequencing and annotation.</title>
        <authorList>
            <consortium name="The Broad Institute Genomics Platform"/>
            <consortium name="The Broad Institute Genome Sequencing Center for Infectious Disease"/>
            <person name="Wu L."/>
            <person name="Ma J."/>
        </authorList>
    </citation>
    <scope>NUCLEOTIDE SEQUENCE [LARGE SCALE GENOMIC DNA]</scope>
    <source>
        <strain evidence="2">KCTC 42805</strain>
    </source>
</reference>
<dbReference type="Proteomes" id="UP001597469">
    <property type="component" value="Unassembled WGS sequence"/>
</dbReference>
<protein>
    <submittedName>
        <fullName evidence="1">Uncharacterized protein</fullName>
    </submittedName>
</protein>
<dbReference type="EMBL" id="JBHULN010000005">
    <property type="protein sequence ID" value="MFD2571011.1"/>
    <property type="molecule type" value="Genomic_DNA"/>
</dbReference>
<keyword evidence="2" id="KW-1185">Reference proteome</keyword>
<sequence>MKTRLTISFVGLRLIVSAQTIVKSMQTTNNDKTLAMNIVGKRDGRPFRHNLHFDVEGLTQMQRDSLYEQTLHTLGVLGIKNVPGLKPLKSTVDEQNDNKAQESSAVTFGCETCTGKGRLEVYGNNFLMTRSFNTKRDAQPLFPLTVRLSAGQYRNKYWQNGVLQTELPFTVNAGEANEVKIK</sequence>
<evidence type="ECO:0000313" key="1">
    <source>
        <dbReference type="EMBL" id="MFD2571011.1"/>
    </source>
</evidence>
<proteinExistence type="predicted"/>
<evidence type="ECO:0000313" key="2">
    <source>
        <dbReference type="Proteomes" id="UP001597469"/>
    </source>
</evidence>
<comment type="caution">
    <text evidence="1">The sequence shown here is derived from an EMBL/GenBank/DDBJ whole genome shotgun (WGS) entry which is preliminary data.</text>
</comment>
<dbReference type="RefSeq" id="WP_381522180.1">
    <property type="nucleotide sequence ID" value="NZ_JBHULN010000005.1"/>
</dbReference>
<gene>
    <name evidence="1" type="ORF">ACFSUS_10230</name>
</gene>
<name>A0ABW5M4H7_9BACT</name>